<reference evidence="2" key="1">
    <citation type="submission" date="2016-12" db="EMBL/GenBank/DDBJ databases">
        <title>Transcriptomic, proteomic, and metabolomic analysis of Citrus limon response to graft inoculation by Candidatus Liberibacter asiaticus.</title>
        <authorList>
            <person name="Ramsey J."/>
            <person name="Chin E."/>
            <person name="Chavez J."/>
            <person name="Saha S."/>
            <person name="Mischuk D."/>
            <person name="Mahoney J."/>
            <person name="Mohr J."/>
            <person name="Robison F."/>
            <person name="Godfrey K."/>
            <person name="Levesque C."/>
            <person name="Foster L."/>
            <person name="Xu Y."/>
            <person name="Strickler S."/>
            <person name="Fernandez-Pozo N."/>
            <person name="Polek M.L."/>
            <person name="Giovannoni J."/>
            <person name="Mueller L.A."/>
            <person name="Slupsky C."/>
            <person name="Bruce J."/>
            <person name="Cilia M."/>
        </authorList>
    </citation>
    <scope>NUCLEOTIDE SEQUENCE</scope>
</reference>
<organism evidence="2">
    <name type="scientific">Citrus limon</name>
    <name type="common">Lemon</name>
    <name type="synonym">Citrus medica var. limon</name>
    <dbReference type="NCBI Taxonomy" id="2708"/>
    <lineage>
        <taxon>Eukaryota</taxon>
        <taxon>Viridiplantae</taxon>
        <taxon>Streptophyta</taxon>
        <taxon>Embryophyta</taxon>
        <taxon>Tracheophyta</taxon>
        <taxon>Spermatophyta</taxon>
        <taxon>Magnoliopsida</taxon>
        <taxon>eudicotyledons</taxon>
        <taxon>Gunneridae</taxon>
        <taxon>Pentapetalae</taxon>
        <taxon>rosids</taxon>
        <taxon>malvids</taxon>
        <taxon>Sapindales</taxon>
        <taxon>Rutaceae</taxon>
        <taxon>Aurantioideae</taxon>
        <taxon>Citrus</taxon>
    </lineage>
</organism>
<sequence>MTKIGAALQTSSSEVTSKSYSTPMTATHGNSESGSILITSHKLNGQNYLQWSQSVLMFISGKGKDEYLTDEIEIPEKGDPKYRLWKSDNNMIMSWLINSMNNDIGENFLLYGTAKEIWDAAKETYSSSENTAELFQIETILHDFRQENLSVTQYFNTLTRHWQQLDMFDTHTWKCADDAVTYKKIVEQKKDLQIPIRIKQGVG</sequence>
<dbReference type="EMBL" id="GFAY01000331">
    <property type="protein sequence ID" value="JAV45319.1"/>
    <property type="molecule type" value="Transcribed_RNA"/>
</dbReference>
<evidence type="ECO:0000313" key="2">
    <source>
        <dbReference type="EMBL" id="JAV45319.1"/>
    </source>
</evidence>
<feature type="domain" description="Retrotransposon Copia-like N-terminal" evidence="1">
    <location>
        <begin position="30"/>
        <end position="68"/>
    </location>
</feature>
<dbReference type="AlphaFoldDB" id="A0A1S8ACV3"/>
<protein>
    <recommendedName>
        <fullName evidence="1">Retrotransposon Copia-like N-terminal domain-containing protein</fullName>
    </recommendedName>
</protein>
<dbReference type="InterPro" id="IPR029472">
    <property type="entry name" value="Copia-like_N"/>
</dbReference>
<evidence type="ECO:0000259" key="1">
    <source>
        <dbReference type="Pfam" id="PF14244"/>
    </source>
</evidence>
<proteinExistence type="predicted"/>
<dbReference type="Pfam" id="PF14244">
    <property type="entry name" value="Retrotran_gag_3"/>
    <property type="match status" value="1"/>
</dbReference>
<dbReference type="PANTHER" id="PTHR37610">
    <property type="entry name" value="CCHC-TYPE DOMAIN-CONTAINING PROTEIN"/>
    <property type="match status" value="1"/>
</dbReference>
<accession>A0A1S8ACV3</accession>
<dbReference type="PANTHER" id="PTHR37610:SF47">
    <property type="entry name" value="RETROTRANSPOSON COPIA-LIKE N-TERMINAL DOMAIN-CONTAINING PROTEIN"/>
    <property type="match status" value="1"/>
</dbReference>
<name>A0A1S8ACV3_CITLI</name>